<organism evidence="1 2">
    <name type="scientific">Cupriavidus metallidurans</name>
    <dbReference type="NCBI Taxonomy" id="119219"/>
    <lineage>
        <taxon>Bacteria</taxon>
        <taxon>Pseudomonadati</taxon>
        <taxon>Pseudomonadota</taxon>
        <taxon>Betaproteobacteria</taxon>
        <taxon>Burkholderiales</taxon>
        <taxon>Burkholderiaceae</taxon>
        <taxon>Cupriavidus</taxon>
    </lineage>
</organism>
<dbReference type="AlphaFoldDB" id="A0A482IQL8"/>
<proteinExistence type="predicted"/>
<dbReference type="Proteomes" id="UP000253772">
    <property type="component" value="Chromosome c1"/>
</dbReference>
<evidence type="ECO:0000313" key="2">
    <source>
        <dbReference type="Proteomes" id="UP000253772"/>
    </source>
</evidence>
<sequence>MASKTGTDERGRLIRLIHVARRDLEMAEDTYRVLLQKIGGQDSAAALTVPALRRVVEHLKQCGFKVRSTPAGTRPMAADEQSRMIRGLWIELANLGVVKNPSEAALATFVKRQTGCDALQWLTVKQAQAVIEQLKKWRSRFPQQVDGGGNG</sequence>
<dbReference type="InterPro" id="IPR009363">
    <property type="entry name" value="Phage_Mu_Gp16"/>
</dbReference>
<protein>
    <submittedName>
        <fullName evidence="1">Regulatory protein GemA</fullName>
    </submittedName>
</protein>
<dbReference type="EMBL" id="CP037900">
    <property type="protein sequence ID" value="QBP09817.1"/>
    <property type="molecule type" value="Genomic_DNA"/>
</dbReference>
<dbReference type="OrthoDB" id="5460653at2"/>
<evidence type="ECO:0000313" key="1">
    <source>
        <dbReference type="EMBL" id="QBP09817.1"/>
    </source>
</evidence>
<name>A0A482IQL8_9BURK</name>
<gene>
    <name evidence="1" type="ORF">DDF84_008605</name>
</gene>
<reference evidence="1 2" key="1">
    <citation type="submission" date="2019-03" db="EMBL/GenBank/DDBJ databases">
        <title>Comparative insights into the high quality Complete genome sequence of highly metal resistant Cupriavidus metallidurans strain BS1 isolated from a gold-copper mine.</title>
        <authorList>
            <person name="Mazhar H.S."/>
            <person name="Rensing C."/>
        </authorList>
    </citation>
    <scope>NUCLEOTIDE SEQUENCE [LARGE SCALE GENOMIC DNA]</scope>
    <source>
        <strain evidence="1 2">BS1</strain>
    </source>
</reference>
<dbReference type="Pfam" id="PF06252">
    <property type="entry name" value="GemA"/>
    <property type="match status" value="1"/>
</dbReference>
<accession>A0A482IQL8</accession>
<dbReference type="RefSeq" id="WP_017513021.1">
    <property type="nucleotide sequence ID" value="NZ_CP037900.1"/>
</dbReference>